<dbReference type="AlphaFoldDB" id="A0A3R6CUP7"/>
<evidence type="ECO:0000256" key="1">
    <source>
        <dbReference type="ARBA" id="ARBA00001933"/>
    </source>
</evidence>
<sequence>MNNRPFAGRTAAVIDLAKLRSNIANIKSRLKPGVEFIAVMKGDGYRHGIAGLYPTLKECGIDSYAVAIWEEGKMLRDAGATEPILILGDTADDMLDEAAKYDLDLTVFSMEGAENMAAAARRAGKKQNIQIKLNTGMNRIGFPVCQESFDTIKKICDMDDLNVTGIFTHFARADEGDHTSARKQLDLYLHAVNELEKMGVVIPKHHVANSPAILMLPEAQLDAVRCGDILYGLTPSDDFDWKNSGLQEILSWYTYVAMVKEVPAGSEVGYGGTFVTERPTKIATLPVGFADGYSRYLSNKGKVIINGHEAPIIGRVCMDQCMADITDIPDVQRGDTVTLLGEGMSIEDMANMLDTNVDVIVCNISVRVPRVYINGDI</sequence>
<comment type="caution">
    <text evidence="8">The sequence shown here is derived from an EMBL/GenBank/DDBJ whole genome shotgun (WGS) entry which is preliminary data.</text>
</comment>
<dbReference type="InterPro" id="IPR009006">
    <property type="entry name" value="Ala_racemase/Decarboxylase_C"/>
</dbReference>
<dbReference type="SMART" id="SM01005">
    <property type="entry name" value="Ala_racemase_C"/>
    <property type="match status" value="1"/>
</dbReference>
<feature type="binding site" evidence="4 6">
    <location>
        <position position="318"/>
    </location>
    <ligand>
        <name>substrate</name>
    </ligand>
</feature>
<evidence type="ECO:0000256" key="5">
    <source>
        <dbReference type="PIRSR" id="PIRSR600821-50"/>
    </source>
</evidence>
<comment type="catalytic activity">
    <reaction evidence="4">
        <text>L-alanine = D-alanine</text>
        <dbReference type="Rhea" id="RHEA:20249"/>
        <dbReference type="ChEBI" id="CHEBI:57416"/>
        <dbReference type="ChEBI" id="CHEBI:57972"/>
        <dbReference type="EC" id="5.1.1.1"/>
    </reaction>
</comment>
<keyword evidence="2 4" id="KW-0663">Pyridoxal phosphate</keyword>
<evidence type="ECO:0000256" key="4">
    <source>
        <dbReference type="HAMAP-Rule" id="MF_01201"/>
    </source>
</evidence>
<dbReference type="UniPathway" id="UPA00042">
    <property type="reaction ID" value="UER00497"/>
</dbReference>
<dbReference type="GO" id="GO:0030170">
    <property type="term" value="F:pyridoxal phosphate binding"/>
    <property type="evidence" value="ECO:0007669"/>
    <property type="project" value="UniProtKB-UniRule"/>
</dbReference>
<dbReference type="HAMAP" id="MF_01201">
    <property type="entry name" value="Ala_racemase"/>
    <property type="match status" value="1"/>
</dbReference>
<name>A0A3R6CUP7_9FIRM</name>
<dbReference type="OrthoDB" id="9813814at2"/>
<dbReference type="PANTHER" id="PTHR30511">
    <property type="entry name" value="ALANINE RACEMASE"/>
    <property type="match status" value="1"/>
</dbReference>
<reference evidence="8 9" key="1">
    <citation type="submission" date="2018-08" db="EMBL/GenBank/DDBJ databases">
        <title>A genome reference for cultivated species of the human gut microbiota.</title>
        <authorList>
            <person name="Zou Y."/>
            <person name="Xue W."/>
            <person name="Luo G."/>
        </authorList>
    </citation>
    <scope>NUCLEOTIDE SEQUENCE [LARGE SCALE GENOMIC DNA]</scope>
    <source>
        <strain evidence="8 9">AF22-21</strain>
    </source>
</reference>
<dbReference type="CDD" id="cd00430">
    <property type="entry name" value="PLPDE_III_AR"/>
    <property type="match status" value="1"/>
</dbReference>
<feature type="domain" description="Alanine racemase C-terminal" evidence="7">
    <location>
        <begin position="249"/>
        <end position="373"/>
    </location>
</feature>
<dbReference type="EMBL" id="QRVK01000011">
    <property type="protein sequence ID" value="RGS43056.1"/>
    <property type="molecule type" value="Genomic_DNA"/>
</dbReference>
<dbReference type="PRINTS" id="PR00992">
    <property type="entry name" value="ALARACEMASE"/>
</dbReference>
<gene>
    <name evidence="8" type="primary">alr</name>
    <name evidence="8" type="ORF">DWX94_06115</name>
</gene>
<dbReference type="GO" id="GO:0009252">
    <property type="term" value="P:peptidoglycan biosynthetic process"/>
    <property type="evidence" value="ECO:0007669"/>
    <property type="project" value="TreeGrafter"/>
</dbReference>
<protein>
    <recommendedName>
        <fullName evidence="4">Alanine racemase</fullName>
        <ecNumber evidence="4">5.1.1.1</ecNumber>
    </recommendedName>
</protein>
<accession>A0A3R6CUP7</accession>
<comment type="pathway">
    <text evidence="4">Amino-acid biosynthesis; D-alanine biosynthesis; D-alanine from L-alanine: step 1/1.</text>
</comment>
<dbReference type="Gene3D" id="2.40.37.10">
    <property type="entry name" value="Lyase, Ornithine Decarboxylase, Chain A, domain 1"/>
    <property type="match status" value="1"/>
</dbReference>
<dbReference type="SUPFAM" id="SSF50621">
    <property type="entry name" value="Alanine racemase C-terminal domain-like"/>
    <property type="match status" value="1"/>
</dbReference>
<comment type="function">
    <text evidence="4">Catalyzes the interconversion of L-alanine and D-alanine. May also act on other amino acids.</text>
</comment>
<dbReference type="InterPro" id="IPR001608">
    <property type="entry name" value="Ala_racemase_N"/>
</dbReference>
<dbReference type="GO" id="GO:0005829">
    <property type="term" value="C:cytosol"/>
    <property type="evidence" value="ECO:0007669"/>
    <property type="project" value="TreeGrafter"/>
</dbReference>
<evidence type="ECO:0000256" key="3">
    <source>
        <dbReference type="ARBA" id="ARBA00023235"/>
    </source>
</evidence>
<dbReference type="NCBIfam" id="TIGR00492">
    <property type="entry name" value="alr"/>
    <property type="match status" value="1"/>
</dbReference>
<keyword evidence="3 4" id="KW-0413">Isomerase</keyword>
<feature type="active site" description="Proton acceptor; specific for D-alanine" evidence="4">
    <location>
        <position position="41"/>
    </location>
</feature>
<feature type="active site" description="Proton acceptor; specific for L-alanine" evidence="4">
    <location>
        <position position="270"/>
    </location>
</feature>
<feature type="modified residue" description="N6-(pyridoxal phosphate)lysine" evidence="4 5">
    <location>
        <position position="41"/>
    </location>
</feature>
<evidence type="ECO:0000256" key="6">
    <source>
        <dbReference type="PIRSR" id="PIRSR600821-52"/>
    </source>
</evidence>
<dbReference type="FunFam" id="3.20.20.10:FF:000002">
    <property type="entry name" value="Alanine racemase"/>
    <property type="match status" value="1"/>
</dbReference>
<dbReference type="PANTHER" id="PTHR30511:SF0">
    <property type="entry name" value="ALANINE RACEMASE, CATABOLIC-RELATED"/>
    <property type="match status" value="1"/>
</dbReference>
<evidence type="ECO:0000256" key="2">
    <source>
        <dbReference type="ARBA" id="ARBA00022898"/>
    </source>
</evidence>
<dbReference type="GO" id="GO:0008784">
    <property type="term" value="F:alanine racemase activity"/>
    <property type="evidence" value="ECO:0007669"/>
    <property type="project" value="UniProtKB-UniRule"/>
</dbReference>
<evidence type="ECO:0000313" key="8">
    <source>
        <dbReference type="EMBL" id="RGS43056.1"/>
    </source>
</evidence>
<dbReference type="Proteomes" id="UP000283295">
    <property type="component" value="Unassembled WGS sequence"/>
</dbReference>
<comment type="similarity">
    <text evidence="4">Belongs to the alanine racemase family.</text>
</comment>
<dbReference type="Pfam" id="PF00842">
    <property type="entry name" value="Ala_racemase_C"/>
    <property type="match status" value="1"/>
</dbReference>
<dbReference type="InterPro" id="IPR000821">
    <property type="entry name" value="Ala_racemase"/>
</dbReference>
<evidence type="ECO:0000259" key="7">
    <source>
        <dbReference type="SMART" id="SM01005"/>
    </source>
</evidence>
<feature type="binding site" evidence="4 6">
    <location>
        <position position="139"/>
    </location>
    <ligand>
        <name>substrate</name>
    </ligand>
</feature>
<dbReference type="EC" id="5.1.1.1" evidence="4"/>
<proteinExistence type="inferred from homology"/>
<evidence type="ECO:0000313" key="9">
    <source>
        <dbReference type="Proteomes" id="UP000283295"/>
    </source>
</evidence>
<dbReference type="Pfam" id="PF01168">
    <property type="entry name" value="Ala_racemase_N"/>
    <property type="match status" value="1"/>
</dbReference>
<dbReference type="InterPro" id="IPR029066">
    <property type="entry name" value="PLP-binding_barrel"/>
</dbReference>
<comment type="cofactor">
    <cofactor evidence="1 4 5">
        <name>pyridoxal 5'-phosphate</name>
        <dbReference type="ChEBI" id="CHEBI:597326"/>
    </cofactor>
</comment>
<organism evidence="8 9">
    <name type="scientific">Coprococcus eutactus</name>
    <dbReference type="NCBI Taxonomy" id="33043"/>
    <lineage>
        <taxon>Bacteria</taxon>
        <taxon>Bacillati</taxon>
        <taxon>Bacillota</taxon>
        <taxon>Clostridia</taxon>
        <taxon>Lachnospirales</taxon>
        <taxon>Lachnospiraceae</taxon>
        <taxon>Coprococcus</taxon>
    </lineage>
</organism>
<dbReference type="Gene3D" id="3.20.20.10">
    <property type="entry name" value="Alanine racemase"/>
    <property type="match status" value="1"/>
</dbReference>
<dbReference type="GO" id="GO:0030632">
    <property type="term" value="P:D-alanine biosynthetic process"/>
    <property type="evidence" value="ECO:0007669"/>
    <property type="project" value="UniProtKB-UniRule"/>
</dbReference>
<dbReference type="SUPFAM" id="SSF51419">
    <property type="entry name" value="PLP-binding barrel"/>
    <property type="match status" value="1"/>
</dbReference>
<dbReference type="InterPro" id="IPR011079">
    <property type="entry name" value="Ala_racemase_C"/>
</dbReference>